<reference evidence="2" key="1">
    <citation type="journal article" date="2013" name="Nature">
        <title>Draft genome of the wheat A-genome progenitor Triticum urartu.</title>
        <authorList>
            <person name="Ling H.Q."/>
            <person name="Zhao S."/>
            <person name="Liu D."/>
            <person name="Wang J."/>
            <person name="Sun H."/>
            <person name="Zhang C."/>
            <person name="Fan H."/>
            <person name="Li D."/>
            <person name="Dong L."/>
            <person name="Tao Y."/>
            <person name="Gao C."/>
            <person name="Wu H."/>
            <person name="Li Y."/>
            <person name="Cui Y."/>
            <person name="Guo X."/>
            <person name="Zheng S."/>
            <person name="Wang B."/>
            <person name="Yu K."/>
            <person name="Liang Q."/>
            <person name="Yang W."/>
            <person name="Lou X."/>
            <person name="Chen J."/>
            <person name="Feng M."/>
            <person name="Jian J."/>
            <person name="Zhang X."/>
            <person name="Luo G."/>
            <person name="Jiang Y."/>
            <person name="Liu J."/>
            <person name="Wang Z."/>
            <person name="Sha Y."/>
            <person name="Zhang B."/>
            <person name="Wu H."/>
            <person name="Tang D."/>
            <person name="Shen Q."/>
            <person name="Xue P."/>
            <person name="Zou S."/>
            <person name="Wang X."/>
            <person name="Liu X."/>
            <person name="Wang F."/>
            <person name="Yang Y."/>
            <person name="An X."/>
            <person name="Dong Z."/>
            <person name="Zhang K."/>
            <person name="Zhang X."/>
            <person name="Luo M.C."/>
            <person name="Dvorak J."/>
            <person name="Tong Y."/>
            <person name="Wang J."/>
            <person name="Yang H."/>
            <person name="Li Z."/>
            <person name="Wang D."/>
            <person name="Zhang A."/>
            <person name="Wang J."/>
        </authorList>
    </citation>
    <scope>NUCLEOTIDE SEQUENCE</scope>
    <source>
        <strain evidence="2">cv. G1812</strain>
    </source>
</reference>
<dbReference type="Gramene" id="TuG1812G0200003645.01.T01">
    <property type="protein sequence ID" value="TuG1812G0200003645.01.T01.cds249505"/>
    <property type="gene ID" value="TuG1812G0200003645.01"/>
</dbReference>
<sequence>MCPLQRDHDQHGHGGQVFRVVVHLAQRRLLPLRRGVATASAERVVAVGGGPPDGAHLGHVRLLPPGGQRVDGAVHHVQRLDVPPAARGQRGLLLVRPAPAPLQIFDCGHRRRVVGQRQVRGDHGQPFRVRGGAPRRRLERRHAEGLKVLVLRSLHRLRARLLHGGKRPVGANEKDEEGGEEEPVCHGVRSCLVRIEFLLASARALANLEEF</sequence>
<reference evidence="1" key="3">
    <citation type="submission" date="2022-06" db="UniProtKB">
        <authorList>
            <consortium name="EnsemblPlants"/>
        </authorList>
    </citation>
    <scope>IDENTIFICATION</scope>
</reference>
<protein>
    <submittedName>
        <fullName evidence="1">Uncharacterized protein</fullName>
    </submittedName>
</protein>
<reference evidence="1" key="2">
    <citation type="submission" date="2018-03" db="EMBL/GenBank/DDBJ databases">
        <title>The Triticum urartu genome reveals the dynamic nature of wheat genome evolution.</title>
        <authorList>
            <person name="Ling H."/>
            <person name="Ma B."/>
            <person name="Shi X."/>
            <person name="Liu H."/>
            <person name="Dong L."/>
            <person name="Sun H."/>
            <person name="Cao Y."/>
            <person name="Gao Q."/>
            <person name="Zheng S."/>
            <person name="Li Y."/>
            <person name="Yu Y."/>
            <person name="Du H."/>
            <person name="Qi M."/>
            <person name="Li Y."/>
            <person name="Yu H."/>
            <person name="Cui Y."/>
            <person name="Wang N."/>
            <person name="Chen C."/>
            <person name="Wu H."/>
            <person name="Zhao Y."/>
            <person name="Zhang J."/>
            <person name="Li Y."/>
            <person name="Zhou W."/>
            <person name="Zhang B."/>
            <person name="Hu W."/>
            <person name="Eijk M."/>
            <person name="Tang J."/>
            <person name="Witsenboer H."/>
            <person name="Zhao S."/>
            <person name="Li Z."/>
            <person name="Zhang A."/>
            <person name="Wang D."/>
            <person name="Liang C."/>
        </authorList>
    </citation>
    <scope>NUCLEOTIDE SEQUENCE [LARGE SCALE GENOMIC DNA]</scope>
    <source>
        <strain evidence="1">cv. G1812</strain>
    </source>
</reference>
<keyword evidence="2" id="KW-1185">Reference proteome</keyword>
<evidence type="ECO:0000313" key="1">
    <source>
        <dbReference type="EnsemblPlants" id="TuG1812G0200003645.01.T01.cds249505"/>
    </source>
</evidence>
<accession>A0A8R7PGE8</accession>
<dbReference type="AlphaFoldDB" id="A0A8R7PGE8"/>
<proteinExistence type="predicted"/>
<dbReference type="EnsemblPlants" id="TuG1812G0200003645.01.T01">
    <property type="protein sequence ID" value="TuG1812G0200003645.01.T01.cds249505"/>
    <property type="gene ID" value="TuG1812G0200003645.01"/>
</dbReference>
<dbReference type="Proteomes" id="UP000015106">
    <property type="component" value="Chromosome 2"/>
</dbReference>
<name>A0A8R7PGE8_TRIUA</name>
<evidence type="ECO:0000313" key="2">
    <source>
        <dbReference type="Proteomes" id="UP000015106"/>
    </source>
</evidence>
<organism evidence="1 2">
    <name type="scientific">Triticum urartu</name>
    <name type="common">Red wild einkorn</name>
    <name type="synonym">Crithodium urartu</name>
    <dbReference type="NCBI Taxonomy" id="4572"/>
    <lineage>
        <taxon>Eukaryota</taxon>
        <taxon>Viridiplantae</taxon>
        <taxon>Streptophyta</taxon>
        <taxon>Embryophyta</taxon>
        <taxon>Tracheophyta</taxon>
        <taxon>Spermatophyta</taxon>
        <taxon>Magnoliopsida</taxon>
        <taxon>Liliopsida</taxon>
        <taxon>Poales</taxon>
        <taxon>Poaceae</taxon>
        <taxon>BOP clade</taxon>
        <taxon>Pooideae</taxon>
        <taxon>Triticodae</taxon>
        <taxon>Triticeae</taxon>
        <taxon>Triticinae</taxon>
        <taxon>Triticum</taxon>
    </lineage>
</organism>